<gene>
    <name evidence="1" type="ORF">I7I51_01309</name>
</gene>
<organism evidence="1 2">
    <name type="scientific">Ajellomyces capsulatus</name>
    <name type="common">Darling's disease fungus</name>
    <name type="synonym">Histoplasma capsulatum</name>
    <dbReference type="NCBI Taxonomy" id="5037"/>
    <lineage>
        <taxon>Eukaryota</taxon>
        <taxon>Fungi</taxon>
        <taxon>Dikarya</taxon>
        <taxon>Ascomycota</taxon>
        <taxon>Pezizomycotina</taxon>
        <taxon>Eurotiomycetes</taxon>
        <taxon>Eurotiomycetidae</taxon>
        <taxon>Onygenales</taxon>
        <taxon>Ajellomycetaceae</taxon>
        <taxon>Histoplasma</taxon>
    </lineage>
</organism>
<accession>A0A8A1MI05</accession>
<name>A0A8A1MI05_AJECA</name>
<dbReference type="VEuPathDB" id="FungiDB:I7I51_01309"/>
<reference evidence="1" key="1">
    <citation type="submission" date="2021-01" db="EMBL/GenBank/DDBJ databases">
        <title>Chromosome-level genome assembly of a human fungal pathogen reveals clustering of transcriptionally co-regulated genes.</title>
        <authorList>
            <person name="Voorhies M."/>
            <person name="Cohen S."/>
            <person name="Shea T.P."/>
            <person name="Petrus S."/>
            <person name="Munoz J.F."/>
            <person name="Poplawski S."/>
            <person name="Goldman W.E."/>
            <person name="Michael T."/>
            <person name="Cuomo C.A."/>
            <person name="Sil A."/>
            <person name="Beyhan S."/>
        </authorList>
    </citation>
    <scope>NUCLEOTIDE SEQUENCE</scope>
    <source>
        <strain evidence="1">WU24</strain>
    </source>
</reference>
<protein>
    <submittedName>
        <fullName evidence="1">Uncharacterized protein</fullName>
    </submittedName>
</protein>
<proteinExistence type="predicted"/>
<sequence>MTSIQSLGFDIAKWKRICRWLGWVDSHVACIQSKDIPADNGGITLDGLGQPGYVYSSVIIMGISVKKLHLEMNMIAINTSQSRNQGSGLEMEHLESGARRILLGPYVDQSNIEKNVMMQAAA</sequence>
<dbReference type="OrthoDB" id="10583710at2759"/>
<dbReference type="AlphaFoldDB" id="A0A8A1MI05"/>
<evidence type="ECO:0000313" key="2">
    <source>
        <dbReference type="Proteomes" id="UP000663671"/>
    </source>
</evidence>
<dbReference type="Proteomes" id="UP000663671">
    <property type="component" value="Chromosome 1"/>
</dbReference>
<evidence type="ECO:0000313" key="1">
    <source>
        <dbReference type="EMBL" id="QSS64244.1"/>
    </source>
</evidence>
<dbReference type="EMBL" id="CP069114">
    <property type="protein sequence ID" value="QSS64244.1"/>
    <property type="molecule type" value="Genomic_DNA"/>
</dbReference>